<reference evidence="1" key="1">
    <citation type="journal article" date="2022" name="Int. J. Mol. Sci.">
        <title>Draft Genome of Tanacetum Coccineum: Genomic Comparison of Closely Related Tanacetum-Family Plants.</title>
        <authorList>
            <person name="Yamashiro T."/>
            <person name="Shiraishi A."/>
            <person name="Nakayama K."/>
            <person name="Satake H."/>
        </authorList>
    </citation>
    <scope>NUCLEOTIDE SEQUENCE</scope>
</reference>
<keyword evidence="2" id="KW-1185">Reference proteome</keyword>
<reference evidence="1" key="2">
    <citation type="submission" date="2022-01" db="EMBL/GenBank/DDBJ databases">
        <authorList>
            <person name="Yamashiro T."/>
            <person name="Shiraishi A."/>
            <person name="Satake H."/>
            <person name="Nakayama K."/>
        </authorList>
    </citation>
    <scope>NUCLEOTIDE SEQUENCE</scope>
</reference>
<keyword evidence="1" id="KW-0695">RNA-directed DNA polymerase</keyword>
<comment type="caution">
    <text evidence="1">The sequence shown here is derived from an EMBL/GenBank/DDBJ whole genome shotgun (WGS) entry which is preliminary data.</text>
</comment>
<evidence type="ECO:0000313" key="2">
    <source>
        <dbReference type="Proteomes" id="UP001151760"/>
    </source>
</evidence>
<dbReference type="Proteomes" id="UP001151760">
    <property type="component" value="Unassembled WGS sequence"/>
</dbReference>
<dbReference type="GO" id="GO:0003964">
    <property type="term" value="F:RNA-directed DNA polymerase activity"/>
    <property type="evidence" value="ECO:0007669"/>
    <property type="project" value="UniProtKB-KW"/>
</dbReference>
<protein>
    <submittedName>
        <fullName evidence="1">RNA-directed DNA polymerase, eukaryota, reverse transcriptase zinc-binding domain protein</fullName>
    </submittedName>
</protein>
<proteinExistence type="predicted"/>
<dbReference type="Gene3D" id="3.60.10.10">
    <property type="entry name" value="Endonuclease/exonuclease/phosphatase"/>
    <property type="match status" value="1"/>
</dbReference>
<dbReference type="PANTHER" id="PTHR33710">
    <property type="entry name" value="BNAC02G09200D PROTEIN"/>
    <property type="match status" value="1"/>
</dbReference>
<name>A0ABQ5F6G2_9ASTR</name>
<keyword evidence="1" id="KW-0808">Transferase</keyword>
<accession>A0ABQ5F6G2</accession>
<gene>
    <name evidence="1" type="ORF">Tco_1002418</name>
</gene>
<evidence type="ECO:0000313" key="1">
    <source>
        <dbReference type="EMBL" id="GJT58885.1"/>
    </source>
</evidence>
<dbReference type="PANTHER" id="PTHR33710:SF64">
    <property type="entry name" value="ENDONUCLEASE_EXONUCLEASE_PHOSPHATASE DOMAIN-CONTAINING PROTEIN"/>
    <property type="match status" value="1"/>
</dbReference>
<sequence length="195" mass="22650">MTRLELFRLKSMWGNINFDYACSMARGRSGGLTSMWDPNMYSKDTVWCDDHFIIVKGHWNNAVGDCFMINIYGPQESSAKSHFWNRIADFMNEHNVKFILFGDMNTVWHENERSGSLFSRIEADHFNSFIDSMGPIDLPMGGRYFTWMNKAGTKLSKLDRFLISEGIIEDIPDIKITAIDRMWPDHSPILLHVKK</sequence>
<keyword evidence="1" id="KW-0548">Nucleotidyltransferase</keyword>
<dbReference type="InterPro" id="IPR036691">
    <property type="entry name" value="Endo/exonu/phosph_ase_sf"/>
</dbReference>
<dbReference type="SUPFAM" id="SSF56219">
    <property type="entry name" value="DNase I-like"/>
    <property type="match status" value="1"/>
</dbReference>
<organism evidence="1 2">
    <name type="scientific">Tanacetum coccineum</name>
    <dbReference type="NCBI Taxonomy" id="301880"/>
    <lineage>
        <taxon>Eukaryota</taxon>
        <taxon>Viridiplantae</taxon>
        <taxon>Streptophyta</taxon>
        <taxon>Embryophyta</taxon>
        <taxon>Tracheophyta</taxon>
        <taxon>Spermatophyta</taxon>
        <taxon>Magnoliopsida</taxon>
        <taxon>eudicotyledons</taxon>
        <taxon>Gunneridae</taxon>
        <taxon>Pentapetalae</taxon>
        <taxon>asterids</taxon>
        <taxon>campanulids</taxon>
        <taxon>Asterales</taxon>
        <taxon>Asteraceae</taxon>
        <taxon>Asteroideae</taxon>
        <taxon>Anthemideae</taxon>
        <taxon>Anthemidinae</taxon>
        <taxon>Tanacetum</taxon>
    </lineage>
</organism>
<dbReference type="EMBL" id="BQNB010017058">
    <property type="protein sequence ID" value="GJT58885.1"/>
    <property type="molecule type" value="Genomic_DNA"/>
</dbReference>